<dbReference type="RefSeq" id="WP_366232869.1">
    <property type="nucleotide sequence ID" value="NZ_JBFBMH010000010.1"/>
</dbReference>
<name>A0ABV3LH40_9MICO</name>
<dbReference type="InterPro" id="IPR029045">
    <property type="entry name" value="ClpP/crotonase-like_dom_sf"/>
</dbReference>
<keyword evidence="2" id="KW-0456">Lyase</keyword>
<proteinExistence type="inferred from homology"/>
<dbReference type="Gene3D" id="1.10.12.10">
    <property type="entry name" value="Lyase 2-enoyl-coa Hydratase, Chain A, domain 2"/>
    <property type="match status" value="1"/>
</dbReference>
<evidence type="ECO:0000256" key="5">
    <source>
        <dbReference type="RuleBase" id="RU003707"/>
    </source>
</evidence>
<evidence type="ECO:0000256" key="1">
    <source>
        <dbReference type="ARBA" id="ARBA00005254"/>
    </source>
</evidence>
<dbReference type="InterPro" id="IPR014748">
    <property type="entry name" value="Enoyl-CoA_hydra_C"/>
</dbReference>
<comment type="similarity">
    <text evidence="1 5">Belongs to the enoyl-CoA hydratase/isomerase family.</text>
</comment>
<dbReference type="InterPro" id="IPR001753">
    <property type="entry name" value="Enoyl-CoA_hydra/iso"/>
</dbReference>
<dbReference type="Gene3D" id="3.90.226.10">
    <property type="entry name" value="2-enoyl-CoA Hydratase, Chain A, domain 1"/>
    <property type="match status" value="1"/>
</dbReference>
<evidence type="ECO:0000313" key="6">
    <source>
        <dbReference type="EMBL" id="MEW1975227.1"/>
    </source>
</evidence>
<dbReference type="PANTHER" id="PTHR11941:SF54">
    <property type="entry name" value="ENOYL-COA HYDRATASE, MITOCHONDRIAL"/>
    <property type="match status" value="1"/>
</dbReference>
<dbReference type="Pfam" id="PF00378">
    <property type="entry name" value="ECH_1"/>
    <property type="match status" value="1"/>
</dbReference>
<protein>
    <submittedName>
        <fullName evidence="6">Enoyl-CoA hydratase-related protein</fullName>
    </submittedName>
</protein>
<sequence>MNAAVTAEVVGRAGVITVNRPDALNALTYDVVRTIAQQFDTWRDDQHVHGVVITGAGDRAFAAGADITELQRKRVPEMTDTGMQHWMTAIRESPLPSIAAVSGFALGGGFELALACDIRIATPASKFGFPETGLGIIPGAGGTQLLSRYAGVSVANYHVLTGALMSAERAHQLGLVSELHEPAALRDAAIALVETMAGRGPLALRLAKRAIRASSDTSLAAGLEIELLAQAALFGTEERDEGLAAFIGKRQPDF</sequence>
<dbReference type="EMBL" id="JBFBMH010000010">
    <property type="protein sequence ID" value="MEW1975227.1"/>
    <property type="molecule type" value="Genomic_DNA"/>
</dbReference>
<evidence type="ECO:0000256" key="2">
    <source>
        <dbReference type="ARBA" id="ARBA00023239"/>
    </source>
</evidence>
<evidence type="ECO:0000256" key="4">
    <source>
        <dbReference type="ARBA" id="ARBA00023717"/>
    </source>
</evidence>
<evidence type="ECO:0000256" key="3">
    <source>
        <dbReference type="ARBA" id="ARBA00023709"/>
    </source>
</evidence>
<gene>
    <name evidence="6" type="ORF">AB0301_09145</name>
</gene>
<dbReference type="PANTHER" id="PTHR11941">
    <property type="entry name" value="ENOYL-COA HYDRATASE-RELATED"/>
    <property type="match status" value="1"/>
</dbReference>
<dbReference type="SUPFAM" id="SSF52096">
    <property type="entry name" value="ClpP/crotonase"/>
    <property type="match status" value="1"/>
</dbReference>
<organism evidence="6 7">
    <name type="scientific">Microbacterium profundi</name>
    <dbReference type="NCBI Taxonomy" id="450380"/>
    <lineage>
        <taxon>Bacteria</taxon>
        <taxon>Bacillati</taxon>
        <taxon>Actinomycetota</taxon>
        <taxon>Actinomycetes</taxon>
        <taxon>Micrococcales</taxon>
        <taxon>Microbacteriaceae</taxon>
        <taxon>Microbacterium</taxon>
    </lineage>
</organism>
<dbReference type="InterPro" id="IPR018376">
    <property type="entry name" value="Enoyl-CoA_hyd/isom_CS"/>
</dbReference>
<dbReference type="CDD" id="cd06558">
    <property type="entry name" value="crotonase-like"/>
    <property type="match status" value="1"/>
</dbReference>
<evidence type="ECO:0000313" key="7">
    <source>
        <dbReference type="Proteomes" id="UP001553715"/>
    </source>
</evidence>
<comment type="catalytic activity">
    <reaction evidence="4">
        <text>a 4-saturated-(3S)-3-hydroxyacyl-CoA = a (3E)-enoyl-CoA + H2O</text>
        <dbReference type="Rhea" id="RHEA:20724"/>
        <dbReference type="ChEBI" id="CHEBI:15377"/>
        <dbReference type="ChEBI" id="CHEBI:58521"/>
        <dbReference type="ChEBI" id="CHEBI:137480"/>
        <dbReference type="EC" id="4.2.1.17"/>
    </reaction>
</comment>
<keyword evidence="7" id="KW-1185">Reference proteome</keyword>
<reference evidence="6 7" key="1">
    <citation type="submission" date="2024-06" db="EMBL/GenBank/DDBJ databases">
        <title>The Natural Products Discovery Center: Release of the First 8490 Sequenced Strains for Exploring Actinobacteria Biosynthetic Diversity.</title>
        <authorList>
            <person name="Kalkreuter E."/>
            <person name="Kautsar S.A."/>
            <person name="Yang D."/>
            <person name="Bader C.D."/>
            <person name="Teijaro C.N."/>
            <person name="Fluegel L."/>
            <person name="Davis C.M."/>
            <person name="Simpson J.R."/>
            <person name="Lauterbach L."/>
            <person name="Steele A.D."/>
            <person name="Gui C."/>
            <person name="Meng S."/>
            <person name="Li G."/>
            <person name="Viehrig K."/>
            <person name="Ye F."/>
            <person name="Su P."/>
            <person name="Kiefer A.F."/>
            <person name="Nichols A."/>
            <person name="Cepeda A.J."/>
            <person name="Yan W."/>
            <person name="Fan B."/>
            <person name="Jiang Y."/>
            <person name="Adhikari A."/>
            <person name="Zheng C.-J."/>
            <person name="Schuster L."/>
            <person name="Cowan T.M."/>
            <person name="Smanski M.J."/>
            <person name="Chevrette M.G."/>
            <person name="De Carvalho L.P.S."/>
            <person name="Shen B."/>
        </authorList>
    </citation>
    <scope>NUCLEOTIDE SEQUENCE [LARGE SCALE GENOMIC DNA]</scope>
    <source>
        <strain evidence="6 7">NPDC077434</strain>
    </source>
</reference>
<comment type="caution">
    <text evidence="6">The sequence shown here is derived from an EMBL/GenBank/DDBJ whole genome shotgun (WGS) entry which is preliminary data.</text>
</comment>
<dbReference type="Proteomes" id="UP001553715">
    <property type="component" value="Unassembled WGS sequence"/>
</dbReference>
<accession>A0ABV3LH40</accession>
<dbReference type="PROSITE" id="PS00166">
    <property type="entry name" value="ENOYL_COA_HYDRATASE"/>
    <property type="match status" value="1"/>
</dbReference>
<comment type="catalytic activity">
    <reaction evidence="3">
        <text>a (3S)-3-hydroxyacyl-CoA = a (2E)-enoyl-CoA + H2O</text>
        <dbReference type="Rhea" id="RHEA:16105"/>
        <dbReference type="ChEBI" id="CHEBI:15377"/>
        <dbReference type="ChEBI" id="CHEBI:57318"/>
        <dbReference type="ChEBI" id="CHEBI:58856"/>
        <dbReference type="EC" id="4.2.1.17"/>
    </reaction>
</comment>